<accession>A0A0G0IGZ2</accession>
<name>A0A0G0IGZ2_9BACT</name>
<protein>
    <submittedName>
        <fullName evidence="1">Uncharacterized protein</fullName>
    </submittedName>
</protein>
<evidence type="ECO:0000313" key="2">
    <source>
        <dbReference type="Proteomes" id="UP000034231"/>
    </source>
</evidence>
<evidence type="ECO:0000313" key="1">
    <source>
        <dbReference type="EMBL" id="KKQ50265.1"/>
    </source>
</evidence>
<proteinExistence type="predicted"/>
<reference evidence="1 2" key="1">
    <citation type="journal article" date="2015" name="Nature">
        <title>rRNA introns, odd ribosomes, and small enigmatic genomes across a large radiation of phyla.</title>
        <authorList>
            <person name="Brown C.T."/>
            <person name="Hug L.A."/>
            <person name="Thomas B.C."/>
            <person name="Sharon I."/>
            <person name="Castelle C.J."/>
            <person name="Singh A."/>
            <person name="Wilkins M.J."/>
            <person name="Williams K.H."/>
            <person name="Banfield J.F."/>
        </authorList>
    </citation>
    <scope>NUCLEOTIDE SEQUENCE [LARGE SCALE GENOMIC DNA]</scope>
</reference>
<dbReference type="AlphaFoldDB" id="A0A0G0IGZ2"/>
<dbReference type="EMBL" id="LBTX01000007">
    <property type="protein sequence ID" value="KKQ50265.1"/>
    <property type="molecule type" value="Genomic_DNA"/>
</dbReference>
<sequence length="363" mass="43623">MDYLKDRQYYEDLYDLHTIEICIDWVKLALKKCKEDKIFSKFPKKDKIRGKNILIELPLYYQKGERYRDKEKTINEWIEKDKNKQDKFDDTRELDSIFCQECNWAMKLEGKSLHDFSDEPLRMLFFFECPNCHKRRGIFDDGEEYKSKPRLCPKCGDELKISYKNEKEVSSFTEKCKSCDYKLEDKTDFKLYDEKQKKREERKEYLLNKYRKECCLTPEKGENYVSSQTQLINSIDRIKETERKEADPIYQKARALKKLKVFDMEKLLKETLEKEKYIDLSFDKPEITKDVVIPFSVQESDTSRSDYDSQNNLKKLIKKTLEDTNWRLMSDGISQRLGILNGRIRGYENEDDLVKIVKYANDQ</sequence>
<gene>
    <name evidence="1" type="ORF">US68_C0007G0028</name>
</gene>
<organism evidence="1 2">
    <name type="scientific">Candidatus Shapirobacteria bacterium GW2011_GWE1_38_10</name>
    <dbReference type="NCBI Taxonomy" id="1618488"/>
    <lineage>
        <taxon>Bacteria</taxon>
        <taxon>Candidatus Shapironibacteriota</taxon>
    </lineage>
</organism>
<comment type="caution">
    <text evidence="1">The sequence shown here is derived from an EMBL/GenBank/DDBJ whole genome shotgun (WGS) entry which is preliminary data.</text>
</comment>
<dbReference type="Proteomes" id="UP000034231">
    <property type="component" value="Unassembled WGS sequence"/>
</dbReference>